<dbReference type="InterPro" id="IPR019004">
    <property type="entry name" value="YqeY/Aim41"/>
</dbReference>
<dbReference type="AlphaFoldDB" id="E4KQX4"/>
<sequence length="147" mass="16203">MTLTEQINQDIKTAMKAKDKETLKVIRMLKAALQKEAIDQAGDLTADQELTIINREMKQRRDAMAEFAAANRQDLVADLEQEIAIVEKYLPTQLSEAEVKAKLEEIIAATGANSAKDFGKVMGQAMAQMKGQVDGNVVNKLVKELLA</sequence>
<dbReference type="STRING" id="908337.HMPREF9257_0684"/>
<name>E4KQX4_9LACT</name>
<dbReference type="EMBL" id="AENN01000017">
    <property type="protein sequence ID" value="EFR30805.1"/>
    <property type="molecule type" value="Genomic_DNA"/>
</dbReference>
<evidence type="ECO:0000313" key="2">
    <source>
        <dbReference type="Proteomes" id="UP000005990"/>
    </source>
</evidence>
<dbReference type="InterPro" id="IPR003789">
    <property type="entry name" value="Asn/Gln_tRNA_amidoTrase-B-like"/>
</dbReference>
<keyword evidence="2" id="KW-1185">Reference proteome</keyword>
<comment type="caution">
    <text evidence="1">The sequence shown here is derived from an EMBL/GenBank/DDBJ whole genome shotgun (WGS) entry which is preliminary data.</text>
</comment>
<dbReference type="RefSeq" id="WP_006418965.1">
    <property type="nucleotide sequence ID" value="NZ_AENN01000017.1"/>
</dbReference>
<dbReference type="eggNOG" id="COG1610">
    <property type="taxonomic scope" value="Bacteria"/>
</dbReference>
<dbReference type="Gene3D" id="1.10.10.410">
    <property type="match status" value="1"/>
</dbReference>
<proteinExistence type="predicted"/>
<accession>E4KQX4</accession>
<organism evidence="1 2">
    <name type="scientific">Eremococcus coleocola ACS-139-V-Col8</name>
    <dbReference type="NCBI Taxonomy" id="908337"/>
    <lineage>
        <taxon>Bacteria</taxon>
        <taxon>Bacillati</taxon>
        <taxon>Bacillota</taxon>
        <taxon>Bacilli</taxon>
        <taxon>Lactobacillales</taxon>
        <taxon>Aerococcaceae</taxon>
        <taxon>Eremococcus</taxon>
    </lineage>
</organism>
<reference evidence="1 2" key="1">
    <citation type="submission" date="2010-10" db="EMBL/GenBank/DDBJ databases">
        <authorList>
            <person name="Durkin A.S."/>
            <person name="Madupu R."/>
            <person name="Torralba M."/>
            <person name="Gillis M."/>
            <person name="Methe B."/>
            <person name="Sutton G."/>
            <person name="Nelson K.E."/>
        </authorList>
    </citation>
    <scope>NUCLEOTIDE SEQUENCE [LARGE SCALE GENOMIC DNA]</scope>
    <source>
        <strain evidence="1 2">ACS-139-V-Col8</strain>
    </source>
</reference>
<dbReference type="PANTHER" id="PTHR28055">
    <property type="entry name" value="ALTERED INHERITANCE OF MITOCHONDRIA PROTEIN 41, MITOCHONDRIAL"/>
    <property type="match status" value="1"/>
</dbReference>
<evidence type="ECO:0000313" key="1">
    <source>
        <dbReference type="EMBL" id="EFR30805.1"/>
    </source>
</evidence>
<dbReference type="Pfam" id="PF09424">
    <property type="entry name" value="YqeY"/>
    <property type="match status" value="1"/>
</dbReference>
<dbReference type="InterPro" id="IPR042184">
    <property type="entry name" value="YqeY/Aim41_N"/>
</dbReference>
<dbReference type="InterPro" id="IPR023168">
    <property type="entry name" value="GatB_Yqey_C_2"/>
</dbReference>
<dbReference type="Gene3D" id="1.10.1510.10">
    <property type="entry name" value="Uncharacterised protein YqeY/AIM41 PF09424, N-terminal domain"/>
    <property type="match status" value="1"/>
</dbReference>
<dbReference type="PANTHER" id="PTHR28055:SF1">
    <property type="entry name" value="ALTERED INHERITANCE OF MITOCHONDRIA PROTEIN 41, MITOCHONDRIAL"/>
    <property type="match status" value="1"/>
</dbReference>
<dbReference type="SUPFAM" id="SSF89095">
    <property type="entry name" value="GatB/YqeY motif"/>
    <property type="match status" value="1"/>
</dbReference>
<protein>
    <submittedName>
        <fullName evidence="1">YqeY-like protein</fullName>
    </submittedName>
</protein>
<dbReference type="GO" id="GO:0016884">
    <property type="term" value="F:carbon-nitrogen ligase activity, with glutamine as amido-N-donor"/>
    <property type="evidence" value="ECO:0007669"/>
    <property type="project" value="InterPro"/>
</dbReference>
<dbReference type="Proteomes" id="UP000005990">
    <property type="component" value="Unassembled WGS sequence"/>
</dbReference>
<gene>
    <name evidence="1" type="ORF">HMPREF9257_0684</name>
</gene>
<dbReference type="OrthoDB" id="9794041at2"/>